<evidence type="ECO:0000256" key="3">
    <source>
        <dbReference type="ARBA" id="ARBA00023186"/>
    </source>
</evidence>
<comment type="caution">
    <text evidence="5">The sequence shown here is derived from an EMBL/GenBank/DDBJ whole genome shotgun (WGS) entry which is preliminary data.</text>
</comment>
<gene>
    <name evidence="5" type="ORF">GGD90_002653</name>
</gene>
<dbReference type="CDD" id="cd06257">
    <property type="entry name" value="DnaJ"/>
    <property type="match status" value="1"/>
</dbReference>
<dbReference type="PRINTS" id="PR00625">
    <property type="entry name" value="JDOMAIN"/>
</dbReference>
<organism evidence="5 6">
    <name type="scientific">Rhodocyclus tenuis</name>
    <name type="common">Rhodospirillum tenue</name>
    <dbReference type="NCBI Taxonomy" id="1066"/>
    <lineage>
        <taxon>Bacteria</taxon>
        <taxon>Pseudomonadati</taxon>
        <taxon>Pseudomonadota</taxon>
        <taxon>Betaproteobacteria</taxon>
        <taxon>Rhodocyclales</taxon>
        <taxon>Rhodocyclaceae</taxon>
        <taxon>Rhodocyclus</taxon>
    </lineage>
</organism>
<dbReference type="SUPFAM" id="SSF49493">
    <property type="entry name" value="HSP40/DnaJ peptide-binding domain"/>
    <property type="match status" value="2"/>
</dbReference>
<dbReference type="RefSeq" id="WP_153117481.1">
    <property type="nucleotide sequence ID" value="NZ_JACIGE010000010.1"/>
</dbReference>
<dbReference type="GO" id="GO:0042026">
    <property type="term" value="P:protein refolding"/>
    <property type="evidence" value="ECO:0007669"/>
    <property type="project" value="TreeGrafter"/>
</dbReference>
<accession>A0A840G9W6</accession>
<dbReference type="FunFam" id="2.60.260.20:FF:000013">
    <property type="entry name" value="DnaJ subfamily B member 11"/>
    <property type="match status" value="1"/>
</dbReference>
<proteinExistence type="predicted"/>
<keyword evidence="6" id="KW-1185">Reference proteome</keyword>
<evidence type="ECO:0000313" key="6">
    <source>
        <dbReference type="Proteomes" id="UP000587070"/>
    </source>
</evidence>
<evidence type="ECO:0000259" key="4">
    <source>
        <dbReference type="PROSITE" id="PS50076"/>
    </source>
</evidence>
<dbReference type="SMART" id="SM00271">
    <property type="entry name" value="DnaJ"/>
    <property type="match status" value="1"/>
</dbReference>
<dbReference type="GO" id="GO:0051082">
    <property type="term" value="F:unfolded protein binding"/>
    <property type="evidence" value="ECO:0007669"/>
    <property type="project" value="InterPro"/>
</dbReference>
<dbReference type="Pfam" id="PF00226">
    <property type="entry name" value="DnaJ"/>
    <property type="match status" value="1"/>
</dbReference>
<dbReference type="Gene3D" id="1.10.287.110">
    <property type="entry name" value="DnaJ domain"/>
    <property type="match status" value="1"/>
</dbReference>
<dbReference type="PROSITE" id="PS50076">
    <property type="entry name" value="DNAJ_2"/>
    <property type="match status" value="1"/>
</dbReference>
<dbReference type="InterPro" id="IPR036869">
    <property type="entry name" value="J_dom_sf"/>
</dbReference>
<dbReference type="InterPro" id="IPR002939">
    <property type="entry name" value="DnaJ_C"/>
</dbReference>
<keyword evidence="1" id="KW-0963">Cytoplasm</keyword>
<dbReference type="OrthoDB" id="9779889at2"/>
<keyword evidence="3" id="KW-0143">Chaperone</keyword>
<dbReference type="Pfam" id="PF01556">
    <property type="entry name" value="DnaJ_C"/>
    <property type="match status" value="1"/>
</dbReference>
<dbReference type="Proteomes" id="UP000587070">
    <property type="component" value="Unassembled WGS sequence"/>
</dbReference>
<protein>
    <submittedName>
        <fullName evidence="5">Curved DNA-binding protein</fullName>
    </submittedName>
</protein>
<reference evidence="5 6" key="1">
    <citation type="submission" date="2020-08" db="EMBL/GenBank/DDBJ databases">
        <title>Genome sequencing of Purple Non-Sulfur Bacteria from various extreme environments.</title>
        <authorList>
            <person name="Mayer M."/>
        </authorList>
    </citation>
    <scope>NUCLEOTIDE SEQUENCE [LARGE SCALE GENOMIC DNA]</scope>
    <source>
        <strain evidence="5 6">2761</strain>
    </source>
</reference>
<name>A0A840G9W6_RHOTE</name>
<dbReference type="Gene3D" id="2.60.260.20">
    <property type="entry name" value="Urease metallochaperone UreE, N-terminal domain"/>
    <property type="match status" value="2"/>
</dbReference>
<dbReference type="PANTHER" id="PTHR43096">
    <property type="entry name" value="DNAJ HOMOLOG 1, MITOCHONDRIAL-RELATED"/>
    <property type="match status" value="1"/>
</dbReference>
<evidence type="ECO:0000256" key="1">
    <source>
        <dbReference type="ARBA" id="ARBA00022490"/>
    </source>
</evidence>
<dbReference type="CDD" id="cd10747">
    <property type="entry name" value="DnaJ_C"/>
    <property type="match status" value="1"/>
</dbReference>
<sequence>MEFRDYYKILGVDKSATADEIKKAYRKQARKYHPDVSKEPDAEKRMQEVNEANEVLSDAEKRAAYDQLGSRYQAGQEFQPPPDWGSGFEFSGRDFGGAGGDYSDFFANLFGRGGAAAGGPFRSAAGQGGYQMRGEDRHARILIDLADAYHGAVRTISLQAPVADESGRIVVREHSLKVQIPRGVKEGQHIRLASKGSPGIGGGPAGDLFLELSFRPDVRYRVDGRDVFTSLPVTPWEAALGASIETPTPSGPLQLKVPAGSQSGRKLRLKGRGIPAPAGQDAGDLYVLLEVVLPPADSDAARHLYQEMARELAFDPRRQNGQAKGV</sequence>
<dbReference type="GO" id="GO:0005737">
    <property type="term" value="C:cytoplasm"/>
    <property type="evidence" value="ECO:0007669"/>
    <property type="project" value="TreeGrafter"/>
</dbReference>
<dbReference type="FunFam" id="2.60.260.20:FF:000008">
    <property type="entry name" value="Curved DNA-binding protein"/>
    <property type="match status" value="1"/>
</dbReference>
<evidence type="ECO:0000313" key="5">
    <source>
        <dbReference type="EMBL" id="MBB4248261.1"/>
    </source>
</evidence>
<feature type="domain" description="J" evidence="4">
    <location>
        <begin position="5"/>
        <end position="69"/>
    </location>
</feature>
<dbReference type="InterPro" id="IPR008971">
    <property type="entry name" value="HSP40/DnaJ_pept-bd"/>
</dbReference>
<dbReference type="InterPro" id="IPR001623">
    <property type="entry name" value="DnaJ_domain"/>
</dbReference>
<dbReference type="EMBL" id="JACIGE010000010">
    <property type="protein sequence ID" value="MBB4248261.1"/>
    <property type="molecule type" value="Genomic_DNA"/>
</dbReference>
<evidence type="ECO:0000256" key="2">
    <source>
        <dbReference type="ARBA" id="ARBA00023125"/>
    </source>
</evidence>
<dbReference type="PANTHER" id="PTHR43096:SF52">
    <property type="entry name" value="DNAJ HOMOLOG 1, MITOCHONDRIAL-RELATED"/>
    <property type="match status" value="1"/>
</dbReference>
<dbReference type="AlphaFoldDB" id="A0A840G9W6"/>
<dbReference type="SUPFAM" id="SSF46565">
    <property type="entry name" value="Chaperone J-domain"/>
    <property type="match status" value="1"/>
</dbReference>
<dbReference type="GO" id="GO:0003677">
    <property type="term" value="F:DNA binding"/>
    <property type="evidence" value="ECO:0007669"/>
    <property type="project" value="UniProtKB-KW"/>
</dbReference>
<keyword evidence="2 5" id="KW-0238">DNA-binding</keyword>